<keyword evidence="3" id="KW-1185">Reference proteome</keyword>
<feature type="transmembrane region" description="Helical" evidence="1">
    <location>
        <begin position="335"/>
        <end position="352"/>
    </location>
</feature>
<keyword evidence="1" id="KW-0472">Membrane</keyword>
<dbReference type="KEGG" id="xyl:ET495_00385"/>
<dbReference type="AlphaFoldDB" id="A0A4P6EVE0"/>
<dbReference type="Proteomes" id="UP000291758">
    <property type="component" value="Chromosome"/>
</dbReference>
<feature type="transmembrane region" description="Helical" evidence="1">
    <location>
        <begin position="236"/>
        <end position="258"/>
    </location>
</feature>
<evidence type="ECO:0000313" key="3">
    <source>
        <dbReference type="Proteomes" id="UP000291758"/>
    </source>
</evidence>
<evidence type="ECO:0000256" key="1">
    <source>
        <dbReference type="SAM" id="Phobius"/>
    </source>
</evidence>
<organism evidence="2 3">
    <name type="scientific">Xylanimonas allomyrinae</name>
    <dbReference type="NCBI Taxonomy" id="2509459"/>
    <lineage>
        <taxon>Bacteria</taxon>
        <taxon>Bacillati</taxon>
        <taxon>Actinomycetota</taxon>
        <taxon>Actinomycetes</taxon>
        <taxon>Micrococcales</taxon>
        <taxon>Promicromonosporaceae</taxon>
        <taxon>Xylanimonas</taxon>
    </lineage>
</organism>
<feature type="transmembrane region" description="Helical" evidence="1">
    <location>
        <begin position="310"/>
        <end position="329"/>
    </location>
</feature>
<protein>
    <recommendedName>
        <fullName evidence="4">Transporter</fullName>
    </recommendedName>
</protein>
<evidence type="ECO:0000313" key="2">
    <source>
        <dbReference type="EMBL" id="QAY62008.1"/>
    </source>
</evidence>
<feature type="transmembrane region" description="Helical" evidence="1">
    <location>
        <begin position="456"/>
        <end position="481"/>
    </location>
</feature>
<gene>
    <name evidence="2" type="ORF">ET495_00385</name>
</gene>
<feature type="transmembrane region" description="Helical" evidence="1">
    <location>
        <begin position="380"/>
        <end position="401"/>
    </location>
</feature>
<proteinExistence type="predicted"/>
<feature type="transmembrane region" description="Helical" evidence="1">
    <location>
        <begin position="135"/>
        <end position="160"/>
    </location>
</feature>
<feature type="transmembrane region" description="Helical" evidence="1">
    <location>
        <begin position="487"/>
        <end position="508"/>
    </location>
</feature>
<feature type="transmembrane region" description="Helical" evidence="1">
    <location>
        <begin position="172"/>
        <end position="192"/>
    </location>
</feature>
<accession>A0A4P6EVE0</accession>
<keyword evidence="1" id="KW-0812">Transmembrane</keyword>
<sequence length="530" mass="54921">MVAQFVRLKLTLMANTFRRSVWQTIGVVLGSLYAAGVLVVAVGGAIAGGTSDAVVTGQVLIVVGAVLVLGWWLVPVFLYGVDATLDPHRFATYAIPRTRLLAGLAVAGVVSIPGIATLLATVGAAFAWWRTPTAVLAALVGAVLAVALCVVGSRAVTTALSPLLESRRSREVLTIITIVPLMLFGPAFSWFAQRTESAAEAGADAVPQALADISALVSWTPFGAPWGLAAAVHDGAWVAALGRLAVAVATLAVAVWVWDRALTRTLERPVEGGGKGARGKGLGLFDRFPATPVGAVAARAAIYWVRDPRYSTSILLIPLLPVVLFFATRSGGSEVIVILAPLAAWIAGFAISNDIGYDHTAFALHVATGIRGSVDRWGRAVPVLVVGMPLVVAYALVAAALSGRWEWLPPLLGLSVGTLAASTGVSSLVSARWLYPVPRPGESPFKQPQGAAGATMVAQAASTGLVGLVSLPGVALTLLAILLPSPVLGWVALVVAPVVGIVTLVVGVRWGSRIYDLRAPELLQRVLSYA</sequence>
<feature type="transmembrane region" description="Helical" evidence="1">
    <location>
        <begin position="407"/>
        <end position="435"/>
    </location>
</feature>
<feature type="transmembrane region" description="Helical" evidence="1">
    <location>
        <begin position="100"/>
        <end position="129"/>
    </location>
</feature>
<evidence type="ECO:0008006" key="4">
    <source>
        <dbReference type="Google" id="ProtNLM"/>
    </source>
</evidence>
<dbReference type="RefSeq" id="WP_129201725.1">
    <property type="nucleotide sequence ID" value="NZ_CP035495.1"/>
</dbReference>
<feature type="transmembrane region" description="Helical" evidence="1">
    <location>
        <begin position="59"/>
        <end position="79"/>
    </location>
</feature>
<keyword evidence="1" id="KW-1133">Transmembrane helix</keyword>
<reference evidence="2 3" key="1">
    <citation type="submission" date="2019-01" db="EMBL/GenBank/DDBJ databases">
        <title>Genome sequencing of strain 2JSPR-7.</title>
        <authorList>
            <person name="Heo J."/>
            <person name="Kim S.-J."/>
            <person name="Kim J.-S."/>
            <person name="Hong S.-B."/>
            <person name="Kwon S.-W."/>
        </authorList>
    </citation>
    <scope>NUCLEOTIDE SEQUENCE [LARGE SCALE GENOMIC DNA]</scope>
    <source>
        <strain evidence="2 3">2JSPR-7</strain>
    </source>
</reference>
<dbReference type="EMBL" id="CP035495">
    <property type="protein sequence ID" value="QAY62008.1"/>
    <property type="molecule type" value="Genomic_DNA"/>
</dbReference>
<dbReference type="OrthoDB" id="3261041at2"/>
<feature type="transmembrane region" description="Helical" evidence="1">
    <location>
        <begin position="21"/>
        <end position="47"/>
    </location>
</feature>
<name>A0A4P6EVE0_9MICO</name>